<accession>E8R9D7</accession>
<dbReference type="PIRSF" id="PIRSF019239">
    <property type="entry name" value="MrpE"/>
    <property type="match status" value="1"/>
</dbReference>
<dbReference type="HOGENOM" id="CLU_086615_2_2_2"/>
<evidence type="ECO:0000313" key="7">
    <source>
        <dbReference type="EMBL" id="ADV65113.1"/>
    </source>
</evidence>
<keyword evidence="5 6" id="KW-0472">Membrane</keyword>
<evidence type="ECO:0000256" key="3">
    <source>
        <dbReference type="ARBA" id="ARBA00022692"/>
    </source>
</evidence>
<dbReference type="Pfam" id="PF01899">
    <property type="entry name" value="MNHE"/>
    <property type="match status" value="1"/>
</dbReference>
<keyword evidence="2" id="KW-1003">Cell membrane</keyword>
<organism evidence="7 8">
    <name type="scientific">Desulfurococcus mucosus (strain ATCC 35584 / DSM 2162 / JCM 9187 / O7/1)</name>
    <dbReference type="NCBI Taxonomy" id="765177"/>
    <lineage>
        <taxon>Archaea</taxon>
        <taxon>Thermoproteota</taxon>
        <taxon>Thermoprotei</taxon>
        <taxon>Desulfurococcales</taxon>
        <taxon>Desulfurococcaceae</taxon>
        <taxon>Desulfurococcus</taxon>
    </lineage>
</organism>
<dbReference type="PANTHER" id="PTHR34584:SF1">
    <property type="entry name" value="NA(+)_H(+) ANTIPORTER SUBUNIT E1"/>
    <property type="match status" value="1"/>
</dbReference>
<name>E8R9D7_DESM0</name>
<dbReference type="InterPro" id="IPR002758">
    <property type="entry name" value="Cation_antiport_E"/>
</dbReference>
<keyword evidence="4 6" id="KW-1133">Transmembrane helix</keyword>
<dbReference type="AlphaFoldDB" id="E8R9D7"/>
<dbReference type="eggNOG" id="arCOG03099">
    <property type="taxonomic scope" value="Archaea"/>
</dbReference>
<evidence type="ECO:0000256" key="6">
    <source>
        <dbReference type="SAM" id="Phobius"/>
    </source>
</evidence>
<comment type="subcellular location">
    <subcellularLocation>
        <location evidence="1">Cell membrane</location>
        <topology evidence="1">Multi-pass membrane protein</topology>
    </subcellularLocation>
</comment>
<keyword evidence="3 6" id="KW-0812">Transmembrane</keyword>
<evidence type="ECO:0000313" key="8">
    <source>
        <dbReference type="Proteomes" id="UP000001068"/>
    </source>
</evidence>
<proteinExistence type="predicted"/>
<dbReference type="EMBL" id="CP002363">
    <property type="protein sequence ID" value="ADV65113.1"/>
    <property type="molecule type" value="Genomic_DNA"/>
</dbReference>
<dbReference type="Proteomes" id="UP000001068">
    <property type="component" value="Chromosome"/>
</dbReference>
<reference evidence="8" key="1">
    <citation type="submission" date="2010-11" db="EMBL/GenBank/DDBJ databases">
        <title>The complete genome of Desulfurococcus mucosus DSM 2162.</title>
        <authorList>
            <consortium name="US DOE Joint Genome Institute (JGI-PGF)"/>
            <person name="Lucas S."/>
            <person name="Copeland A."/>
            <person name="Lapidus A."/>
            <person name="Bruce D."/>
            <person name="Goodwin L."/>
            <person name="Pitluck S."/>
            <person name="Kyrpides N."/>
            <person name="Mavromatis K."/>
            <person name="Pagani I."/>
            <person name="Ivanova N."/>
            <person name="Ovchinnikova G."/>
            <person name="Chertkov O."/>
            <person name="Held B."/>
            <person name="Brettin T."/>
            <person name="Detter J.C."/>
            <person name="Tapia R."/>
            <person name="Han C."/>
            <person name="Land M."/>
            <person name="Hauser L."/>
            <person name="Markowitz V."/>
            <person name="Cheng J.-F."/>
            <person name="Hugenholtz P."/>
            <person name="Woyke T."/>
            <person name="Wu D."/>
            <person name="Wirth R."/>
            <person name="Bilek Y."/>
            <person name="Hader T."/>
            <person name="Klenk H.-P."/>
            <person name="Eisen J.A."/>
        </authorList>
    </citation>
    <scope>NUCLEOTIDE SEQUENCE [LARGE SCALE GENOMIC DNA]</scope>
    <source>
        <strain evidence="8">ATCC 35584 / DSM 2162 / JCM 9187 / O7/1</strain>
    </source>
</reference>
<evidence type="ECO:0000256" key="5">
    <source>
        <dbReference type="ARBA" id="ARBA00023136"/>
    </source>
</evidence>
<dbReference type="OrthoDB" id="85180at2157"/>
<reference evidence="7 8" key="2">
    <citation type="journal article" date="2011" name="Stand. Genomic Sci.">
        <title>Complete genome sequence of Desulfurococcus mucosus type strain (O7/1).</title>
        <authorList>
            <person name="Wirth R."/>
            <person name="Chertkov O."/>
            <person name="Held B."/>
            <person name="Lapidus A."/>
            <person name="Nolan M."/>
            <person name="Lucas S."/>
            <person name="Hammon N."/>
            <person name="Deshpande S."/>
            <person name="Cheng J.F."/>
            <person name="Tapia R."/>
            <person name="Han C."/>
            <person name="Goodwin L."/>
            <person name="Pitluck S."/>
            <person name="Liolios K."/>
            <person name="Ioanna P."/>
            <person name="Ivanova N."/>
            <person name="Mavromatis K."/>
            <person name="Mikhailova N."/>
            <person name="Pati A."/>
            <person name="Chen A."/>
            <person name="Palaniappan K."/>
            <person name="Land M."/>
            <person name="Hauser L."/>
            <person name="Chang Y.J."/>
            <person name="Jeffries C.D."/>
            <person name="Bilek Y."/>
            <person name="Hader T."/>
            <person name="Rohde M."/>
            <person name="Spring S."/>
            <person name="Sikorski J."/>
            <person name="Goker M."/>
            <person name="Woyke T."/>
            <person name="Bristow J."/>
            <person name="Eisen J.A."/>
            <person name="Markowitz V."/>
            <person name="Hugenholtz P."/>
            <person name="Kyrpides N.C."/>
            <person name="Klenk H.P."/>
        </authorList>
    </citation>
    <scope>NUCLEOTIDE SEQUENCE [LARGE SCALE GENOMIC DNA]</scope>
    <source>
        <strain evidence="8">ATCC 35584 / DSM 2162 / JCM 9187 / O7/1</strain>
    </source>
</reference>
<dbReference type="PANTHER" id="PTHR34584">
    <property type="entry name" value="NA(+)/H(+) ANTIPORTER SUBUNIT E1"/>
    <property type="match status" value="1"/>
</dbReference>
<dbReference type="STRING" id="765177.Desmu_0809"/>
<keyword evidence="8" id="KW-1185">Reference proteome</keyword>
<evidence type="ECO:0000256" key="4">
    <source>
        <dbReference type="ARBA" id="ARBA00022989"/>
    </source>
</evidence>
<protein>
    <submittedName>
        <fullName evidence="7">Membrane bound protein complex subunit mbxA</fullName>
    </submittedName>
</protein>
<feature type="transmembrane region" description="Helical" evidence="6">
    <location>
        <begin position="31"/>
        <end position="49"/>
    </location>
</feature>
<sequence length="167" mass="18833" precursor="true">MKAARIAVVSALSFITYIVFSGSIQPYDLVTGVVVALVTGVLFANITVSEPWKVLNPARWFWLLRYAVRYFTIDETKAHIDVIKRILHPKTPVNPAIVKVPYEAVSDYTVASIANSITNTPGTVVVEVREDEKAFYVHWIDAKTIEPAEAKKEISLVFEEYSRKIFE</sequence>
<dbReference type="GeneID" id="10153505"/>
<evidence type="ECO:0000256" key="1">
    <source>
        <dbReference type="ARBA" id="ARBA00004651"/>
    </source>
</evidence>
<dbReference type="GO" id="GO:0008324">
    <property type="term" value="F:monoatomic cation transmembrane transporter activity"/>
    <property type="evidence" value="ECO:0007669"/>
    <property type="project" value="InterPro"/>
</dbReference>
<dbReference type="RefSeq" id="WP_013562335.1">
    <property type="nucleotide sequence ID" value="NC_014961.1"/>
</dbReference>
<dbReference type="KEGG" id="dmu:Desmu_0809"/>
<evidence type="ECO:0000256" key="2">
    <source>
        <dbReference type="ARBA" id="ARBA00022475"/>
    </source>
</evidence>
<dbReference type="GO" id="GO:0005886">
    <property type="term" value="C:plasma membrane"/>
    <property type="evidence" value="ECO:0007669"/>
    <property type="project" value="UniProtKB-SubCell"/>
</dbReference>
<gene>
    <name evidence="7" type="ordered locus">Desmu_0809</name>
</gene>